<dbReference type="Proteomes" id="UP000296468">
    <property type="component" value="Chromosome"/>
</dbReference>
<dbReference type="KEGG" id="pvk:EPZ47_26175"/>
<dbReference type="EMBL" id="CP035088">
    <property type="protein sequence ID" value="QBZ92030.1"/>
    <property type="molecule type" value="Genomic_DNA"/>
</dbReference>
<dbReference type="AlphaFoldDB" id="A0A4P7PM66"/>
<feature type="region of interest" description="Disordered" evidence="1">
    <location>
        <begin position="1"/>
        <end position="29"/>
    </location>
</feature>
<gene>
    <name evidence="2" type="ORF">EPZ47_26175</name>
</gene>
<evidence type="ECO:0000313" key="2">
    <source>
        <dbReference type="EMBL" id="QBZ92030.1"/>
    </source>
</evidence>
<sequence length="67" mass="6997">MSCVSSANSHVAPDRTPSRASSLPQGSHSFWRNSVNCGSGLAREGRTTDPKPSVYCGEGACYNPPVA</sequence>
<reference evidence="2 3" key="1">
    <citation type="journal article" date="2019" name="Front. Microbiol.">
        <title>In silico and Genetic Analyses of Cyclic Lipopeptide Synthetic Gene Clusters in Pseudomonas sp. 11K1.</title>
        <authorList>
            <person name="Zhao H."/>
            <person name="Liu Y.P."/>
            <person name="Zhang L.Q."/>
        </authorList>
    </citation>
    <scope>NUCLEOTIDE SEQUENCE [LARGE SCALE GENOMIC DNA]</scope>
    <source>
        <strain evidence="2 3">11K1</strain>
    </source>
</reference>
<protein>
    <submittedName>
        <fullName evidence="2">Uncharacterized protein</fullName>
    </submittedName>
</protein>
<evidence type="ECO:0000256" key="1">
    <source>
        <dbReference type="SAM" id="MobiDB-lite"/>
    </source>
</evidence>
<feature type="compositionally biased region" description="Polar residues" evidence="1">
    <location>
        <begin position="18"/>
        <end position="29"/>
    </location>
</feature>
<evidence type="ECO:0000313" key="3">
    <source>
        <dbReference type="Proteomes" id="UP000296468"/>
    </source>
</evidence>
<name>A0A4P7PM66_9PSED</name>
<accession>A0A4P7PM66</accession>
<proteinExistence type="predicted"/>
<organism evidence="2 3">
    <name type="scientific">Pseudomonas viciae</name>
    <dbReference type="NCBI Taxonomy" id="2505979"/>
    <lineage>
        <taxon>Bacteria</taxon>
        <taxon>Pseudomonadati</taxon>
        <taxon>Pseudomonadota</taxon>
        <taxon>Gammaproteobacteria</taxon>
        <taxon>Pseudomonadales</taxon>
        <taxon>Pseudomonadaceae</taxon>
        <taxon>Pseudomonas</taxon>
    </lineage>
</organism>